<feature type="region of interest" description="Disordered" evidence="1">
    <location>
        <begin position="308"/>
        <end position="376"/>
    </location>
</feature>
<dbReference type="VEuPathDB" id="FungiDB:PSTT_16701"/>
<keyword evidence="4" id="KW-1185">Reference proteome</keyword>
<evidence type="ECO:0000256" key="1">
    <source>
        <dbReference type="SAM" id="MobiDB-lite"/>
    </source>
</evidence>
<evidence type="ECO:0000313" key="4">
    <source>
        <dbReference type="Proteomes" id="UP000239156"/>
    </source>
</evidence>
<proteinExistence type="predicted"/>
<gene>
    <name evidence="3" type="ORF">PSTT_16317</name>
    <name evidence="2" type="ORF">PSTT_16701</name>
</gene>
<comment type="caution">
    <text evidence="2">The sequence shown here is derived from an EMBL/GenBank/DDBJ whole genome shotgun (WGS) entry which is preliminary data.</text>
</comment>
<dbReference type="AlphaFoldDB" id="A0A2S4UBV5"/>
<dbReference type="EMBL" id="PKSL01000351">
    <property type="protein sequence ID" value="POV95311.1"/>
    <property type="molecule type" value="Genomic_DNA"/>
</dbReference>
<name>A0A2S4UBV5_9BASI</name>
<reference evidence="2 4" key="1">
    <citation type="submission" date="2017-12" db="EMBL/GenBank/DDBJ databases">
        <title>Gene loss provides genomic basis for host adaptation in cereal stripe rust fungi.</title>
        <authorList>
            <person name="Xia C."/>
        </authorList>
    </citation>
    <scope>NUCLEOTIDE SEQUENCE [LARGE SCALE GENOMIC DNA]</scope>
    <source>
        <strain evidence="2 4">93-210</strain>
    </source>
</reference>
<feature type="compositionally biased region" description="Polar residues" evidence="1">
    <location>
        <begin position="189"/>
        <end position="215"/>
    </location>
</feature>
<feature type="compositionally biased region" description="Polar residues" evidence="1">
    <location>
        <begin position="308"/>
        <end position="318"/>
    </location>
</feature>
<feature type="compositionally biased region" description="Basic and acidic residues" evidence="1">
    <location>
        <begin position="177"/>
        <end position="188"/>
    </location>
</feature>
<dbReference type="VEuPathDB" id="FungiDB:PSHT_15430"/>
<evidence type="ECO:0000313" key="3">
    <source>
        <dbReference type="EMBL" id="POV95311.1"/>
    </source>
</evidence>
<feature type="region of interest" description="Disordered" evidence="1">
    <location>
        <begin position="399"/>
        <end position="461"/>
    </location>
</feature>
<feature type="compositionally biased region" description="Basic and acidic residues" evidence="1">
    <location>
        <begin position="351"/>
        <end position="362"/>
    </location>
</feature>
<accession>A0A2S4UBV5</accession>
<protein>
    <submittedName>
        <fullName evidence="2">Uncharacterized protein</fullName>
    </submittedName>
</protein>
<organism evidence="2 4">
    <name type="scientific">Puccinia striiformis</name>
    <dbReference type="NCBI Taxonomy" id="27350"/>
    <lineage>
        <taxon>Eukaryota</taxon>
        <taxon>Fungi</taxon>
        <taxon>Dikarya</taxon>
        <taxon>Basidiomycota</taxon>
        <taxon>Pucciniomycotina</taxon>
        <taxon>Pucciniomycetes</taxon>
        <taxon>Pucciniales</taxon>
        <taxon>Pucciniaceae</taxon>
        <taxon>Puccinia</taxon>
    </lineage>
</organism>
<dbReference type="VEuPathDB" id="FungiDB:PSTT_16317"/>
<feature type="region of interest" description="Disordered" evidence="1">
    <location>
        <begin position="174"/>
        <end position="227"/>
    </location>
</feature>
<dbReference type="EMBL" id="PKSL01000396">
    <property type="protein sequence ID" value="POV94691.1"/>
    <property type="molecule type" value="Genomic_DNA"/>
</dbReference>
<sequence length="461" mass="52124">MKLFLADLNHVLGAVIPLKDKPNFNHANFQNRSSDCRPTQQSRAWKRSWLPRLKPQIQGFKSQHTSRNCVVRLPLRTQAIDSTHKEHRPQGDTQNFSRLEFHDPQAPHYSYASEPKQQYLERPCTNEPDQHYFERPYTCEHEQQYFEEQENPERYTEGFNDEGVIYGDSAANEDIVPDYHNHPDKNRDNATVSDAINPEFSSDPVSESSNDNLQEASPEIVQPDQQEPEFDMANYSATDVNRWASTLLVKQFVYLDLMGSAAQNESFKQYAISHINRPTQSLTQDNCSHSPQQSEQRLVTFNDQNEYINYEPDNTNDPNCHPFETGDEDQAPYHAPDSSFYNGSNGSNGLDHNDKADFDDLHNNNPVFDGNGGGGLDNYDDGGGYNDCDDGGRYGGGNDGGGYEHFDDGGGYEHSDDGGGFKDFDDGAEYNDFGDGAEYNDFNDGAGYKNFDDGEHDPDYD</sequence>
<feature type="compositionally biased region" description="Basic and acidic residues" evidence="1">
    <location>
        <begin position="402"/>
        <end position="425"/>
    </location>
</feature>
<dbReference type="Proteomes" id="UP000239156">
    <property type="component" value="Unassembled WGS sequence"/>
</dbReference>
<evidence type="ECO:0000313" key="2">
    <source>
        <dbReference type="EMBL" id="POV94691.1"/>
    </source>
</evidence>
<feature type="compositionally biased region" description="Basic and acidic residues" evidence="1">
    <location>
        <begin position="450"/>
        <end position="461"/>
    </location>
</feature>
<feature type="compositionally biased region" description="Low complexity" evidence="1">
    <location>
        <begin position="338"/>
        <end position="349"/>
    </location>
</feature>